<dbReference type="Proteomes" id="UP000265715">
    <property type="component" value="Unassembled WGS sequence"/>
</dbReference>
<dbReference type="RefSeq" id="WP_119315942.1">
    <property type="nucleotide sequence ID" value="NZ_QXDL01000151.1"/>
</dbReference>
<keyword evidence="2" id="KW-1185">Reference proteome</keyword>
<organism evidence="1 2">
    <name type="scientific">Calidithermus terrae</name>
    <dbReference type="NCBI Taxonomy" id="1408545"/>
    <lineage>
        <taxon>Bacteria</taxon>
        <taxon>Thermotogati</taxon>
        <taxon>Deinococcota</taxon>
        <taxon>Deinococci</taxon>
        <taxon>Thermales</taxon>
        <taxon>Thermaceae</taxon>
        <taxon>Calidithermus</taxon>
    </lineage>
</organism>
<proteinExistence type="predicted"/>
<accession>A0A399EAJ4</accession>
<comment type="caution">
    <text evidence="1">The sequence shown here is derived from an EMBL/GenBank/DDBJ whole genome shotgun (WGS) entry which is preliminary data.</text>
</comment>
<name>A0A399EAJ4_9DEIN</name>
<evidence type="ECO:0000313" key="2">
    <source>
        <dbReference type="Proteomes" id="UP000265715"/>
    </source>
</evidence>
<reference evidence="1 2" key="1">
    <citation type="submission" date="2018-08" db="EMBL/GenBank/DDBJ databases">
        <title>Meiothermus terrae DSM 26712 genome sequencing project.</title>
        <authorList>
            <person name="Da Costa M.S."/>
            <person name="Albuquerque L."/>
            <person name="Raposo P."/>
            <person name="Froufe H.J.C."/>
            <person name="Barroso C.S."/>
            <person name="Egas C."/>
        </authorList>
    </citation>
    <scope>NUCLEOTIDE SEQUENCE [LARGE SCALE GENOMIC DNA]</scope>
    <source>
        <strain evidence="1 2">DSM 26712</strain>
    </source>
</reference>
<dbReference type="EMBL" id="QXDL01000151">
    <property type="protein sequence ID" value="RIH81767.1"/>
    <property type="molecule type" value="Genomic_DNA"/>
</dbReference>
<gene>
    <name evidence="1" type="ORF">Mterra_02973</name>
</gene>
<protein>
    <submittedName>
        <fullName evidence="1">Uncharacterized protein</fullName>
    </submittedName>
</protein>
<sequence length="107" mass="12674">MTKRRYEVLLPARLNDGRSVLLQETSNLQQSLQEVIERFGAMSYNPNTVLGVYHKGRETFEDDLYQLVVDVDDTPENRRFFLEFKQKLKGRFQQLEIYVVTYPVEVL</sequence>
<dbReference type="AlphaFoldDB" id="A0A399EAJ4"/>
<evidence type="ECO:0000313" key="1">
    <source>
        <dbReference type="EMBL" id="RIH81767.1"/>
    </source>
</evidence>
<dbReference type="OrthoDB" id="1550893at2"/>